<dbReference type="GO" id="GO:0120212">
    <property type="term" value="C:sperm head-tail coupling apparatus"/>
    <property type="evidence" value="ECO:0007669"/>
    <property type="project" value="InterPro"/>
</dbReference>
<dbReference type="PANTHER" id="PTHR16435:SF5">
    <property type="entry name" value="SPERMATOGENESIS ASSOCIATED 6-LIKE PROTEIN"/>
    <property type="match status" value="1"/>
</dbReference>
<dbReference type="GO" id="GO:0007283">
    <property type="term" value="P:spermatogenesis"/>
    <property type="evidence" value="ECO:0007669"/>
    <property type="project" value="InterPro"/>
</dbReference>
<organism evidence="5 6">
    <name type="scientific">Cyprinodon variegatus</name>
    <name type="common">Sheepshead minnow</name>
    <dbReference type="NCBI Taxonomy" id="28743"/>
    <lineage>
        <taxon>Eukaryota</taxon>
        <taxon>Metazoa</taxon>
        <taxon>Chordata</taxon>
        <taxon>Craniata</taxon>
        <taxon>Vertebrata</taxon>
        <taxon>Euteleostomi</taxon>
        <taxon>Actinopterygii</taxon>
        <taxon>Neopterygii</taxon>
        <taxon>Teleostei</taxon>
        <taxon>Neoteleostei</taxon>
        <taxon>Acanthomorphata</taxon>
        <taxon>Ovalentaria</taxon>
        <taxon>Atherinomorphae</taxon>
        <taxon>Cyprinodontiformes</taxon>
        <taxon>Cyprinodontidae</taxon>
        <taxon>Cyprinodon</taxon>
    </lineage>
</organism>
<dbReference type="PANTHER" id="PTHR16435">
    <property type="entry name" value="SPERMATOGENESIS-ASSOCIATED PROTEIN 6 SPATA6"/>
    <property type="match status" value="1"/>
</dbReference>
<feature type="transmembrane region" description="Helical" evidence="3">
    <location>
        <begin position="174"/>
        <end position="196"/>
    </location>
</feature>
<dbReference type="GO" id="GO:0032027">
    <property type="term" value="F:myosin light chain binding"/>
    <property type="evidence" value="ECO:0007669"/>
    <property type="project" value="InterPro"/>
</dbReference>
<comment type="similarity">
    <text evidence="1">Belongs to the SPATA6 family.</text>
</comment>
<proteinExistence type="inferred from homology"/>
<dbReference type="Pfam" id="PF14909">
    <property type="entry name" value="SPATA6"/>
    <property type="match status" value="1"/>
</dbReference>
<dbReference type="Proteomes" id="UP000265020">
    <property type="component" value="Unassembled WGS sequence"/>
</dbReference>
<evidence type="ECO:0000256" key="2">
    <source>
        <dbReference type="ARBA" id="ARBA00022553"/>
    </source>
</evidence>
<keyword evidence="6" id="KW-1185">Reference proteome</keyword>
<dbReference type="AlphaFoldDB" id="A0A3Q2FCM0"/>
<sequence>MSQKALKVWAEVKLGAVSCPGVRLSAKDDIFLSLFFMDQLHQSESLPAVFPLLFHQKMTFEKADIHIDHEEKLETVRIELVQLIPPAGDTLASYEEDARSFLFPEPKLVPPFSGLGREVLMMRAAHFRVKTLDSHFSLDFLTVANEISQKKTHHILALSLAGRALASKSLNFSVYLYVLPQVTSLLTFAFVVGLVTLETCRITAISASLMLSAISLITWIPSVSRPSQAASAWPAVGRSASPECSALFTSLSSSPLPRSSSTGKNC</sequence>
<keyword evidence="2" id="KW-0597">Phosphoprotein</keyword>
<accession>A0A3Q2FCM0</accession>
<evidence type="ECO:0000313" key="5">
    <source>
        <dbReference type="Ensembl" id="ENSCVAP00000000565.1"/>
    </source>
</evidence>
<dbReference type="GeneTree" id="ENSGT00530000063821"/>
<evidence type="ECO:0000256" key="3">
    <source>
        <dbReference type="SAM" id="Phobius"/>
    </source>
</evidence>
<evidence type="ECO:0000313" key="6">
    <source>
        <dbReference type="Proteomes" id="UP000265020"/>
    </source>
</evidence>
<protein>
    <submittedName>
        <fullName evidence="5">Spermatogenesis associated 6-like protein</fullName>
    </submittedName>
</protein>
<dbReference type="STRING" id="28743.ENSCVAP00000000565"/>
<evidence type="ECO:0000259" key="4">
    <source>
        <dbReference type="Pfam" id="PF14909"/>
    </source>
</evidence>
<name>A0A3Q2FCM0_CYPVA</name>
<reference evidence="5" key="1">
    <citation type="submission" date="2025-08" db="UniProtKB">
        <authorList>
            <consortium name="Ensembl"/>
        </authorList>
    </citation>
    <scope>IDENTIFICATION</scope>
</reference>
<keyword evidence="3" id="KW-0472">Membrane</keyword>
<feature type="domain" description="Spermatogenesis-associated protein 6 N-terminal" evidence="4">
    <location>
        <begin position="11"/>
        <end position="128"/>
    </location>
</feature>
<evidence type="ECO:0000256" key="1">
    <source>
        <dbReference type="ARBA" id="ARBA00006215"/>
    </source>
</evidence>
<keyword evidence="3" id="KW-0812">Transmembrane</keyword>
<feature type="transmembrane region" description="Helical" evidence="3">
    <location>
        <begin position="202"/>
        <end position="220"/>
    </location>
</feature>
<reference evidence="5" key="2">
    <citation type="submission" date="2025-09" db="UniProtKB">
        <authorList>
            <consortium name="Ensembl"/>
        </authorList>
    </citation>
    <scope>IDENTIFICATION</scope>
</reference>
<keyword evidence="3" id="KW-1133">Transmembrane helix</keyword>
<dbReference type="Ensembl" id="ENSCVAT00000014859.1">
    <property type="protein sequence ID" value="ENSCVAP00000000565.1"/>
    <property type="gene ID" value="ENSCVAG00000001489.1"/>
</dbReference>
<dbReference type="InterPro" id="IPR042769">
    <property type="entry name" value="SPATA6_fam"/>
</dbReference>
<dbReference type="InterPro" id="IPR032732">
    <property type="entry name" value="SPATA6_N"/>
</dbReference>